<comment type="caution">
    <text evidence="4">The sequence shown here is derived from an EMBL/GenBank/DDBJ whole genome shotgun (WGS) entry which is preliminary data.</text>
</comment>
<organism evidence="4 5">
    <name type="scientific">Inquilinus limosus</name>
    <dbReference type="NCBI Taxonomy" id="171674"/>
    <lineage>
        <taxon>Bacteria</taxon>
        <taxon>Pseudomonadati</taxon>
        <taxon>Pseudomonadota</taxon>
        <taxon>Alphaproteobacteria</taxon>
        <taxon>Rhodospirillales</taxon>
        <taxon>Rhodospirillaceae</taxon>
        <taxon>Inquilinus</taxon>
    </lineage>
</organism>
<reference evidence="4" key="1">
    <citation type="submission" date="2020-06" db="EMBL/GenBank/DDBJ databases">
        <title>Stable isotope informed genome-resolved metagenomics uncovers potential trophic interactions in rhizosphere soil.</title>
        <authorList>
            <person name="Starr E.P."/>
            <person name="Shi S."/>
            <person name="Blazewicz S.J."/>
            <person name="Koch B.J."/>
            <person name="Probst A.J."/>
            <person name="Hungate B.A."/>
            <person name="Pett-Ridge J."/>
            <person name="Firestone M.K."/>
            <person name="Banfield J.F."/>
        </authorList>
    </citation>
    <scope>NUCLEOTIDE SEQUENCE</scope>
    <source>
        <strain evidence="4">YM_69_17</strain>
    </source>
</reference>
<sequence length="255" mass="27600">MTDFAQYPSLQDRAVLITGGGSGIGAALVEHFARQNSRVVFCDIDADSSRALVDRLAEAGLAAPVFLPCDLRDIDALRAMVRAAEAAVGPIRVLVNNAGHDQRHSIDEVTPEYWDDRLAVNLKHQFFAVQAVRPGMREAGGGSVINFGSISWRAGMGGMPAYTTAKAAIEGLTRSLARDLGVEGIRVNCVLPGAVRTERQVKLWYTPEYVERIMASQCLKGVVEPDDIARMAAFLASDDARMCTSQMYVVDGGWI</sequence>
<dbReference type="Pfam" id="PF13561">
    <property type="entry name" value="adh_short_C2"/>
    <property type="match status" value="1"/>
</dbReference>
<proteinExistence type="inferred from homology"/>
<dbReference type="CDD" id="cd05233">
    <property type="entry name" value="SDR_c"/>
    <property type="match status" value="1"/>
</dbReference>
<dbReference type="GO" id="GO:0016491">
    <property type="term" value="F:oxidoreductase activity"/>
    <property type="evidence" value="ECO:0007669"/>
    <property type="project" value="UniProtKB-KW"/>
</dbReference>
<dbReference type="PRINTS" id="PR00081">
    <property type="entry name" value="GDHRDH"/>
</dbReference>
<dbReference type="FunFam" id="3.40.50.720:FF:000084">
    <property type="entry name" value="Short-chain dehydrogenase reductase"/>
    <property type="match status" value="1"/>
</dbReference>
<dbReference type="PANTHER" id="PTHR43639">
    <property type="entry name" value="OXIDOREDUCTASE, SHORT-CHAIN DEHYDROGENASE/REDUCTASE FAMILY (AFU_ORTHOLOGUE AFUA_5G02870)"/>
    <property type="match status" value="1"/>
</dbReference>
<protein>
    <submittedName>
        <fullName evidence="4">SDR family oxidoreductase</fullName>
    </submittedName>
</protein>
<dbReference type="Gene3D" id="3.40.50.720">
    <property type="entry name" value="NAD(P)-binding Rossmann-like Domain"/>
    <property type="match status" value="1"/>
</dbReference>
<dbReference type="PANTHER" id="PTHR43639:SF1">
    <property type="entry name" value="SHORT-CHAIN DEHYDROGENASE_REDUCTASE FAMILY PROTEIN"/>
    <property type="match status" value="1"/>
</dbReference>
<dbReference type="PRINTS" id="PR00080">
    <property type="entry name" value="SDRFAMILY"/>
</dbReference>
<gene>
    <name evidence="4" type="ORF">JF625_03275</name>
</gene>
<dbReference type="EMBL" id="JAEKLZ010000081">
    <property type="protein sequence ID" value="MBW8724167.1"/>
    <property type="molecule type" value="Genomic_DNA"/>
</dbReference>
<evidence type="ECO:0000259" key="3">
    <source>
        <dbReference type="SMART" id="SM00822"/>
    </source>
</evidence>
<accession>A0A952FG02</accession>
<dbReference type="AlphaFoldDB" id="A0A952FG02"/>
<evidence type="ECO:0000313" key="5">
    <source>
        <dbReference type="Proteomes" id="UP000700706"/>
    </source>
</evidence>
<dbReference type="InterPro" id="IPR002347">
    <property type="entry name" value="SDR_fam"/>
</dbReference>
<dbReference type="SUPFAM" id="SSF51735">
    <property type="entry name" value="NAD(P)-binding Rossmann-fold domains"/>
    <property type="match status" value="1"/>
</dbReference>
<name>A0A952FG02_9PROT</name>
<evidence type="ECO:0000256" key="1">
    <source>
        <dbReference type="ARBA" id="ARBA00006484"/>
    </source>
</evidence>
<dbReference type="InterPro" id="IPR020904">
    <property type="entry name" value="Sc_DH/Rdtase_CS"/>
</dbReference>
<evidence type="ECO:0000313" key="4">
    <source>
        <dbReference type="EMBL" id="MBW8724167.1"/>
    </source>
</evidence>
<feature type="domain" description="Ketoreductase" evidence="3">
    <location>
        <begin position="13"/>
        <end position="198"/>
    </location>
</feature>
<dbReference type="InterPro" id="IPR036291">
    <property type="entry name" value="NAD(P)-bd_dom_sf"/>
</dbReference>
<keyword evidence="2" id="KW-0560">Oxidoreductase</keyword>
<dbReference type="InterPro" id="IPR057326">
    <property type="entry name" value="KR_dom"/>
</dbReference>
<evidence type="ECO:0000256" key="2">
    <source>
        <dbReference type="ARBA" id="ARBA00023002"/>
    </source>
</evidence>
<dbReference type="SMART" id="SM00822">
    <property type="entry name" value="PKS_KR"/>
    <property type="match status" value="1"/>
</dbReference>
<dbReference type="Proteomes" id="UP000700706">
    <property type="component" value="Unassembled WGS sequence"/>
</dbReference>
<comment type="similarity">
    <text evidence="1">Belongs to the short-chain dehydrogenases/reductases (SDR) family.</text>
</comment>
<dbReference type="PROSITE" id="PS00061">
    <property type="entry name" value="ADH_SHORT"/>
    <property type="match status" value="1"/>
</dbReference>